<protein>
    <submittedName>
        <fullName evidence="1">Uncharacterized protein</fullName>
    </submittedName>
</protein>
<gene>
    <name evidence="1" type="ORF">L1987_70434</name>
</gene>
<reference evidence="2" key="1">
    <citation type="journal article" date="2022" name="Mol. Ecol. Resour.">
        <title>The genomes of chicory, endive, great burdock and yacon provide insights into Asteraceae palaeo-polyploidization history and plant inulin production.</title>
        <authorList>
            <person name="Fan W."/>
            <person name="Wang S."/>
            <person name="Wang H."/>
            <person name="Wang A."/>
            <person name="Jiang F."/>
            <person name="Liu H."/>
            <person name="Zhao H."/>
            <person name="Xu D."/>
            <person name="Zhang Y."/>
        </authorList>
    </citation>
    <scope>NUCLEOTIDE SEQUENCE [LARGE SCALE GENOMIC DNA]</scope>
    <source>
        <strain evidence="2">cv. Yunnan</strain>
    </source>
</reference>
<evidence type="ECO:0000313" key="2">
    <source>
        <dbReference type="Proteomes" id="UP001056120"/>
    </source>
</evidence>
<reference evidence="1 2" key="2">
    <citation type="journal article" date="2022" name="Mol. Ecol. Resour.">
        <title>The genomes of chicory, endive, great burdock and yacon provide insights into Asteraceae paleo-polyploidization history and plant inulin production.</title>
        <authorList>
            <person name="Fan W."/>
            <person name="Wang S."/>
            <person name="Wang H."/>
            <person name="Wang A."/>
            <person name="Jiang F."/>
            <person name="Liu H."/>
            <person name="Zhao H."/>
            <person name="Xu D."/>
            <person name="Zhang Y."/>
        </authorList>
    </citation>
    <scope>NUCLEOTIDE SEQUENCE [LARGE SCALE GENOMIC DNA]</scope>
    <source>
        <strain evidence="2">cv. Yunnan</strain>
        <tissue evidence="1">Leaves</tissue>
    </source>
</reference>
<accession>A0ACB9AQH4</accession>
<sequence>MQTYYLKVNINCNGCVRKVTKVLQRITGVLHVTIEAELGKVTIVGNVDTDLLIEKLRKNGKPASIWGAPRPNPQIEGGSRSKSTGLFGCLGCIRTSKGSGAGGGGGGAGGSGAGSAGGSSVRSGGKNAHKDEIVEEENDDDDD</sequence>
<dbReference type="EMBL" id="CM042041">
    <property type="protein sequence ID" value="KAI3711885.1"/>
    <property type="molecule type" value="Genomic_DNA"/>
</dbReference>
<name>A0ACB9AQH4_9ASTR</name>
<proteinExistence type="predicted"/>
<comment type="caution">
    <text evidence="1">The sequence shown here is derived from an EMBL/GenBank/DDBJ whole genome shotgun (WGS) entry which is preliminary data.</text>
</comment>
<keyword evidence="2" id="KW-1185">Reference proteome</keyword>
<evidence type="ECO:0000313" key="1">
    <source>
        <dbReference type="EMBL" id="KAI3711885.1"/>
    </source>
</evidence>
<dbReference type="Proteomes" id="UP001056120">
    <property type="component" value="Linkage Group LG24"/>
</dbReference>
<organism evidence="1 2">
    <name type="scientific">Smallanthus sonchifolius</name>
    <dbReference type="NCBI Taxonomy" id="185202"/>
    <lineage>
        <taxon>Eukaryota</taxon>
        <taxon>Viridiplantae</taxon>
        <taxon>Streptophyta</taxon>
        <taxon>Embryophyta</taxon>
        <taxon>Tracheophyta</taxon>
        <taxon>Spermatophyta</taxon>
        <taxon>Magnoliopsida</taxon>
        <taxon>eudicotyledons</taxon>
        <taxon>Gunneridae</taxon>
        <taxon>Pentapetalae</taxon>
        <taxon>asterids</taxon>
        <taxon>campanulids</taxon>
        <taxon>Asterales</taxon>
        <taxon>Asteraceae</taxon>
        <taxon>Asteroideae</taxon>
        <taxon>Heliantheae alliance</taxon>
        <taxon>Millerieae</taxon>
        <taxon>Smallanthus</taxon>
    </lineage>
</organism>